<dbReference type="AlphaFoldDB" id="A0ABD3QQW6"/>
<dbReference type="Pfam" id="PF07859">
    <property type="entry name" value="Abhydrolase_3"/>
    <property type="match status" value="1"/>
</dbReference>
<dbReference type="Proteomes" id="UP001530400">
    <property type="component" value="Unassembled WGS sequence"/>
</dbReference>
<dbReference type="InterPro" id="IPR050300">
    <property type="entry name" value="GDXG_lipolytic_enzyme"/>
</dbReference>
<gene>
    <name evidence="3" type="ORF">ACHAWO_010096</name>
</gene>
<dbReference type="InterPro" id="IPR029058">
    <property type="entry name" value="AB_hydrolase_fold"/>
</dbReference>
<evidence type="ECO:0000256" key="1">
    <source>
        <dbReference type="ARBA" id="ARBA00022801"/>
    </source>
</evidence>
<sequence>MVHKQASLAVTAATLSTTGSDSSDSIAISSDDQDIIHDRSTQEENGSTDVYFSNEYIQKVNTAAQRENGKLRLNLGLPINPAAIARRQPIKVLIQLVHRLLLLVENPLFCIWSQYIPLRFRQKLTLLAWNIYLPVHKLLIGRRTGVHRDASLEYHALTTVLWWGRLFPVTVQRMRFSLSQLHVCHSPEMYPTWKSLVKNSSLPTSSVKSNGHKHGLRGHLIEVYHEMHKKHTPTGTAGTTLLDSKEDMTVTGKYIQHSSRPSHKVIFWIYGGAYLAGDSDGNLGIAEKMGLLCGQEDGEVRDVFIPNYRLVPENNLDDAVHDVTLAYEWLIHERGIPPANVVLLGISSGGGLAVLLMQAFAESQRKNDNDCNLMPAGAVLVGPFVDYTTPKGSFSEYTKHDLIVTESVFEEGIPFLEVVLGSHENRVKASPVYGNFNGLSPLCICVSEHEVVYDQAMLLATRARDQGVDVTVGAWKYMCHVFPMLCSFIPEGRESLHFMADWIKDH</sequence>
<accession>A0ABD3QQW6</accession>
<comment type="caution">
    <text evidence="3">The sequence shown here is derived from an EMBL/GenBank/DDBJ whole genome shotgun (WGS) entry which is preliminary data.</text>
</comment>
<dbReference type="SUPFAM" id="SSF53474">
    <property type="entry name" value="alpha/beta-Hydrolases"/>
    <property type="match status" value="1"/>
</dbReference>
<name>A0ABD3QQW6_9STRA</name>
<dbReference type="PANTHER" id="PTHR48081:SF19">
    <property type="entry name" value="AB HYDROLASE SUPERFAMILY PROTEIN C4A8.06C"/>
    <property type="match status" value="1"/>
</dbReference>
<dbReference type="GO" id="GO:0016787">
    <property type="term" value="F:hydrolase activity"/>
    <property type="evidence" value="ECO:0007669"/>
    <property type="project" value="UniProtKB-KW"/>
</dbReference>
<feature type="domain" description="Alpha/beta hydrolase fold-3" evidence="2">
    <location>
        <begin position="269"/>
        <end position="483"/>
    </location>
</feature>
<dbReference type="InterPro" id="IPR013094">
    <property type="entry name" value="AB_hydrolase_3"/>
</dbReference>
<dbReference type="PANTHER" id="PTHR48081">
    <property type="entry name" value="AB HYDROLASE SUPERFAMILY PROTEIN C4A8.06C"/>
    <property type="match status" value="1"/>
</dbReference>
<keyword evidence="4" id="KW-1185">Reference proteome</keyword>
<protein>
    <recommendedName>
        <fullName evidence="2">Alpha/beta hydrolase fold-3 domain-containing protein</fullName>
    </recommendedName>
</protein>
<evidence type="ECO:0000259" key="2">
    <source>
        <dbReference type="Pfam" id="PF07859"/>
    </source>
</evidence>
<proteinExistence type="predicted"/>
<evidence type="ECO:0000313" key="3">
    <source>
        <dbReference type="EMBL" id="KAL3802748.1"/>
    </source>
</evidence>
<dbReference type="EMBL" id="JALLPJ020000086">
    <property type="protein sequence ID" value="KAL3802748.1"/>
    <property type="molecule type" value="Genomic_DNA"/>
</dbReference>
<keyword evidence="1" id="KW-0378">Hydrolase</keyword>
<dbReference type="Gene3D" id="3.40.50.1820">
    <property type="entry name" value="alpha/beta hydrolase"/>
    <property type="match status" value="1"/>
</dbReference>
<organism evidence="3 4">
    <name type="scientific">Cyclotella atomus</name>
    <dbReference type="NCBI Taxonomy" id="382360"/>
    <lineage>
        <taxon>Eukaryota</taxon>
        <taxon>Sar</taxon>
        <taxon>Stramenopiles</taxon>
        <taxon>Ochrophyta</taxon>
        <taxon>Bacillariophyta</taxon>
        <taxon>Coscinodiscophyceae</taxon>
        <taxon>Thalassiosirophycidae</taxon>
        <taxon>Stephanodiscales</taxon>
        <taxon>Stephanodiscaceae</taxon>
        <taxon>Cyclotella</taxon>
    </lineage>
</organism>
<reference evidence="3 4" key="1">
    <citation type="submission" date="2024-10" db="EMBL/GenBank/DDBJ databases">
        <title>Updated reference genomes for cyclostephanoid diatoms.</title>
        <authorList>
            <person name="Roberts W.R."/>
            <person name="Alverson A.J."/>
        </authorList>
    </citation>
    <scope>NUCLEOTIDE SEQUENCE [LARGE SCALE GENOMIC DNA]</scope>
    <source>
        <strain evidence="3 4">AJA010-31</strain>
    </source>
</reference>
<evidence type="ECO:0000313" key="4">
    <source>
        <dbReference type="Proteomes" id="UP001530400"/>
    </source>
</evidence>